<dbReference type="InterPro" id="IPR051472">
    <property type="entry name" value="T3SS_Stator/FliH"/>
</dbReference>
<gene>
    <name evidence="10" type="primary">fliH</name>
    <name evidence="10" type="ORF">GCM10007852_16380</name>
</gene>
<organism evidence="10 11">
    <name type="scientific">Agaribacter marinus</name>
    <dbReference type="NCBI Taxonomy" id="1431249"/>
    <lineage>
        <taxon>Bacteria</taxon>
        <taxon>Pseudomonadati</taxon>
        <taxon>Pseudomonadota</taxon>
        <taxon>Gammaproteobacteria</taxon>
        <taxon>Alteromonadales</taxon>
        <taxon>Alteromonadaceae</taxon>
        <taxon>Agaribacter</taxon>
    </lineage>
</organism>
<dbReference type="Pfam" id="PF02108">
    <property type="entry name" value="FliH"/>
    <property type="match status" value="1"/>
</dbReference>
<dbReference type="GO" id="GO:0015031">
    <property type="term" value="P:protein transport"/>
    <property type="evidence" value="ECO:0007669"/>
    <property type="project" value="UniProtKB-KW"/>
</dbReference>
<keyword evidence="4" id="KW-0813">Transport</keyword>
<evidence type="ECO:0000256" key="1">
    <source>
        <dbReference type="ARBA" id="ARBA00003041"/>
    </source>
</evidence>
<dbReference type="EMBL" id="BSOT01000005">
    <property type="protein sequence ID" value="GLR70730.1"/>
    <property type="molecule type" value="Genomic_DNA"/>
</dbReference>
<keyword evidence="10" id="KW-0282">Flagellum</keyword>
<evidence type="ECO:0000256" key="6">
    <source>
        <dbReference type="ARBA" id="ARBA00022927"/>
    </source>
</evidence>
<comment type="similarity">
    <text evidence="2">Belongs to the FliH family.</text>
</comment>
<keyword evidence="10" id="KW-0966">Cell projection</keyword>
<sequence>MSEEIEEDIDFTGAKVWNLPSVDDALAKHEEKTDAFNRPVNRWQFEPPEGQDEDAKPLTAEQIEEIRQAAYQDGLTAGHKEGFDAGKTEGFEKGKEEGLLSGKEEGYQVGLTDASTDTNAQLANFENIIQQLSTPLQKVTTDVQKEVALLATALAKSIVLKTIEEDESIIIEAINKGLSALPMHEIEYKIYLNREDMATVETYLASRQEDTQAESQELGAKLKSSILQVADDVAKGGCKITTENNAVDMSIERRTHQVFSQVLQAQGIANDPRAD</sequence>
<dbReference type="AlphaFoldDB" id="A0AA37WK80"/>
<feature type="region of interest" description="Disordered" evidence="8">
    <location>
        <begin position="31"/>
        <end position="55"/>
    </location>
</feature>
<keyword evidence="6" id="KW-0653">Protein transport</keyword>
<name>A0AA37WK80_9ALTE</name>
<evidence type="ECO:0000256" key="2">
    <source>
        <dbReference type="ARBA" id="ARBA00006602"/>
    </source>
</evidence>
<dbReference type="GO" id="GO:0044781">
    <property type="term" value="P:bacterial-type flagellum organization"/>
    <property type="evidence" value="ECO:0007669"/>
    <property type="project" value="UniProtKB-KW"/>
</dbReference>
<comment type="function">
    <text evidence="1">Needed for flagellar regrowth and assembly.</text>
</comment>
<keyword evidence="5" id="KW-1005">Bacterial flagellum biogenesis</keyword>
<accession>A0AA37WK80</accession>
<evidence type="ECO:0000313" key="10">
    <source>
        <dbReference type="EMBL" id="GLR70730.1"/>
    </source>
</evidence>
<protein>
    <recommendedName>
        <fullName evidence="3">Flagellar assembly protein FliH</fullName>
    </recommendedName>
</protein>
<keyword evidence="11" id="KW-1185">Reference proteome</keyword>
<reference evidence="10" key="1">
    <citation type="journal article" date="2014" name="Int. J. Syst. Evol. Microbiol.">
        <title>Complete genome sequence of Corynebacterium casei LMG S-19264T (=DSM 44701T), isolated from a smear-ripened cheese.</title>
        <authorList>
            <consortium name="US DOE Joint Genome Institute (JGI-PGF)"/>
            <person name="Walter F."/>
            <person name="Albersmeier A."/>
            <person name="Kalinowski J."/>
            <person name="Ruckert C."/>
        </authorList>
    </citation>
    <scope>NUCLEOTIDE SEQUENCE</scope>
    <source>
        <strain evidence="10">NBRC 110023</strain>
    </source>
</reference>
<evidence type="ECO:0000256" key="3">
    <source>
        <dbReference type="ARBA" id="ARBA00016507"/>
    </source>
</evidence>
<keyword evidence="10" id="KW-0969">Cilium</keyword>
<evidence type="ECO:0000256" key="5">
    <source>
        <dbReference type="ARBA" id="ARBA00022795"/>
    </source>
</evidence>
<dbReference type="GO" id="GO:0005829">
    <property type="term" value="C:cytosol"/>
    <property type="evidence" value="ECO:0007669"/>
    <property type="project" value="TreeGrafter"/>
</dbReference>
<dbReference type="Proteomes" id="UP001156601">
    <property type="component" value="Unassembled WGS sequence"/>
</dbReference>
<reference evidence="10" key="2">
    <citation type="submission" date="2023-01" db="EMBL/GenBank/DDBJ databases">
        <title>Draft genome sequence of Agaribacter marinus strain NBRC 110023.</title>
        <authorList>
            <person name="Sun Q."/>
            <person name="Mori K."/>
        </authorList>
    </citation>
    <scope>NUCLEOTIDE SEQUENCE</scope>
    <source>
        <strain evidence="10">NBRC 110023</strain>
    </source>
</reference>
<feature type="domain" description="Flagellar assembly protein FliH/Type III secretion system HrpE" evidence="9">
    <location>
        <begin position="120"/>
        <end position="257"/>
    </location>
</feature>
<dbReference type="PANTHER" id="PTHR34982:SF1">
    <property type="entry name" value="FLAGELLAR ASSEMBLY PROTEIN FLIH"/>
    <property type="match status" value="1"/>
</dbReference>
<comment type="caution">
    <text evidence="10">The sequence shown here is derived from an EMBL/GenBank/DDBJ whole genome shotgun (WGS) entry which is preliminary data.</text>
</comment>
<proteinExistence type="inferred from homology"/>
<evidence type="ECO:0000256" key="4">
    <source>
        <dbReference type="ARBA" id="ARBA00022448"/>
    </source>
</evidence>
<evidence type="ECO:0000256" key="8">
    <source>
        <dbReference type="SAM" id="MobiDB-lite"/>
    </source>
</evidence>
<dbReference type="PANTHER" id="PTHR34982">
    <property type="entry name" value="YOP PROTEINS TRANSLOCATION PROTEIN L"/>
    <property type="match status" value="1"/>
</dbReference>
<evidence type="ECO:0000256" key="7">
    <source>
        <dbReference type="ARBA" id="ARBA00023225"/>
    </source>
</evidence>
<evidence type="ECO:0000313" key="11">
    <source>
        <dbReference type="Proteomes" id="UP001156601"/>
    </source>
</evidence>
<keyword evidence="7" id="KW-1006">Bacterial flagellum protein export</keyword>
<evidence type="ECO:0000259" key="9">
    <source>
        <dbReference type="Pfam" id="PF02108"/>
    </source>
</evidence>
<dbReference type="InterPro" id="IPR018035">
    <property type="entry name" value="Flagellar_FliH/T3SS_HrpE"/>
</dbReference>
<dbReference type="RefSeq" id="WP_284217013.1">
    <property type="nucleotide sequence ID" value="NZ_BSOT01000005.1"/>
</dbReference>